<dbReference type="OrthoDB" id="9800780at2"/>
<dbReference type="GO" id="GO:0009253">
    <property type="term" value="P:peptidoglycan catabolic process"/>
    <property type="evidence" value="ECO:0007669"/>
    <property type="project" value="InterPro"/>
</dbReference>
<dbReference type="RefSeq" id="WP_044040598.1">
    <property type="nucleotide sequence ID" value="NZ_HG917869.1"/>
</dbReference>
<dbReference type="PROSITE" id="PS51904">
    <property type="entry name" value="GLYCOSYL_HYDROL_F25_2"/>
    <property type="match status" value="1"/>
</dbReference>
<dbReference type="InterPro" id="IPR008270">
    <property type="entry name" value="Glyco_hydro_25_AS"/>
</dbReference>
<evidence type="ECO:0000313" key="7">
    <source>
        <dbReference type="Proteomes" id="UP000019426"/>
    </source>
</evidence>
<feature type="domain" description="LysM" evidence="5">
    <location>
        <begin position="221"/>
        <end position="265"/>
    </location>
</feature>
<dbReference type="InterPro" id="IPR017853">
    <property type="entry name" value="GH"/>
</dbReference>
<dbReference type="eggNOG" id="COG3757">
    <property type="taxonomic scope" value="Bacteria"/>
</dbReference>
<dbReference type="GO" id="GO:0003796">
    <property type="term" value="F:lysozyme activity"/>
    <property type="evidence" value="ECO:0007669"/>
    <property type="project" value="UniProtKB-EC"/>
</dbReference>
<dbReference type="AlphaFoldDB" id="W6S136"/>
<dbReference type="EC" id="3.2.1.17" evidence="4"/>
<dbReference type="PATRIC" id="fig|1216932.3.peg.3291"/>
<keyword evidence="3 4" id="KW-0326">Glycosidase</keyword>
<dbReference type="PANTHER" id="PTHR33734:SF22">
    <property type="entry name" value="MEMBRANE-BOUND LYTIC MUREIN TRANSGLYCOSYLASE D"/>
    <property type="match status" value="1"/>
</dbReference>
<dbReference type="KEGG" id="clt:CM240_3316"/>
<reference evidence="6 7" key="1">
    <citation type="submission" date="2013-11" db="EMBL/GenBank/DDBJ databases">
        <title>Complete genome sequence of Clostridum sp. M2/40.</title>
        <authorList>
            <person name="Wibberg D."/>
            <person name="Puehler A."/>
            <person name="Schlueter A."/>
        </authorList>
    </citation>
    <scope>NUCLEOTIDE SEQUENCE [LARGE SCALE GENOMIC DNA]</scope>
    <source>
        <strain evidence="7">M2/40</strain>
    </source>
</reference>
<dbReference type="PANTHER" id="PTHR33734">
    <property type="entry name" value="LYSM DOMAIN-CONTAINING GPI-ANCHORED PROTEIN 2"/>
    <property type="match status" value="1"/>
</dbReference>
<gene>
    <name evidence="6" type="ORF">CM240_3316</name>
</gene>
<dbReference type="GO" id="GO:0008932">
    <property type="term" value="F:lytic endotransglycosylase activity"/>
    <property type="evidence" value="ECO:0007669"/>
    <property type="project" value="TreeGrafter"/>
</dbReference>
<evidence type="ECO:0000256" key="2">
    <source>
        <dbReference type="ARBA" id="ARBA00022801"/>
    </source>
</evidence>
<name>W6S136_9CLOT</name>
<evidence type="ECO:0000259" key="5">
    <source>
        <dbReference type="PROSITE" id="PS51782"/>
    </source>
</evidence>
<dbReference type="InterPro" id="IPR018392">
    <property type="entry name" value="LysM"/>
</dbReference>
<evidence type="ECO:0000256" key="3">
    <source>
        <dbReference type="ARBA" id="ARBA00023295"/>
    </source>
</evidence>
<proteinExistence type="inferred from homology"/>
<comment type="catalytic activity">
    <reaction evidence="4">
        <text>Hydrolysis of (1-&gt;4)-beta-linkages between N-acetylmuramic acid and N-acetyl-D-glucosamine residues in a peptidoglycan and between N-acetyl-D-glucosamine residues in chitodextrins.</text>
        <dbReference type="EC" id="3.2.1.17"/>
    </reaction>
</comment>
<feature type="domain" description="LysM" evidence="5">
    <location>
        <begin position="275"/>
        <end position="319"/>
    </location>
</feature>
<dbReference type="Gene3D" id="3.20.20.80">
    <property type="entry name" value="Glycosidases"/>
    <property type="match status" value="1"/>
</dbReference>
<organism evidence="6 7">
    <name type="scientific">Clostridium bornimense</name>
    <dbReference type="NCBI Taxonomy" id="1216932"/>
    <lineage>
        <taxon>Bacteria</taxon>
        <taxon>Bacillati</taxon>
        <taxon>Bacillota</taxon>
        <taxon>Clostridia</taxon>
        <taxon>Eubacteriales</taxon>
        <taxon>Clostridiaceae</taxon>
        <taxon>Clostridium</taxon>
    </lineage>
</organism>
<comment type="similarity">
    <text evidence="1 4">Belongs to the glycosyl hydrolase 25 family.</text>
</comment>
<sequence length="372" mass="39923">MQSRSSGNLSGIDISNWQGVVDYAKVKQSGIQVVYMKATEGNYYTDSYLNSNYNGAKAQGLLIGFYHFFRPSTESNAKSQAVYFVNALKGKTPDCRLALDLEVSGGLSRSELTSLAEVFLEEVKRLTNKEVVVYTYSHFAKTNINSSLNIYPLWIAEYGVMTPQNNGIWNSWIGFQYSSSGNVAGVNGNCDLNVFLNEILLDNTVSIPYESSNNQLESNSTAYTVQSGDTLSGIASKFGTTYQAIAALNGISNVNLIYPGQVLKIPNSSLSSNNKTYTVQSGDTLSEVAAKFGTTYQAIAALNGISNPNLIYPGQVLKIPSGSGNGTGTYTVQSGDTLSGIAAKFGTTYQAIAALNGISNPDLIYPGQVLKI</sequence>
<evidence type="ECO:0000256" key="1">
    <source>
        <dbReference type="ARBA" id="ARBA00010646"/>
    </source>
</evidence>
<keyword evidence="7" id="KW-1185">Reference proteome</keyword>
<dbReference type="PROSITE" id="PS51782">
    <property type="entry name" value="LYSM"/>
    <property type="match status" value="3"/>
</dbReference>
<dbReference type="InterPro" id="IPR018077">
    <property type="entry name" value="Glyco_hydro_fam25_subgr"/>
</dbReference>
<feature type="domain" description="LysM" evidence="5">
    <location>
        <begin position="328"/>
        <end position="372"/>
    </location>
</feature>
<dbReference type="GO" id="GO:0016998">
    <property type="term" value="P:cell wall macromolecule catabolic process"/>
    <property type="evidence" value="ECO:0007669"/>
    <property type="project" value="InterPro"/>
</dbReference>
<keyword evidence="2 4" id="KW-0378">Hydrolase</keyword>
<dbReference type="SUPFAM" id="SSF54106">
    <property type="entry name" value="LysM domain"/>
    <property type="match status" value="3"/>
</dbReference>
<dbReference type="SUPFAM" id="SSF51445">
    <property type="entry name" value="(Trans)glycosidases"/>
    <property type="match status" value="1"/>
</dbReference>
<dbReference type="Pfam" id="PF01183">
    <property type="entry name" value="Glyco_hydro_25"/>
    <property type="match status" value="1"/>
</dbReference>
<dbReference type="eggNOG" id="COG1388">
    <property type="taxonomic scope" value="Bacteria"/>
</dbReference>
<dbReference type="PROSITE" id="PS00953">
    <property type="entry name" value="GLYCOSYL_HYDROL_F25_1"/>
    <property type="match status" value="1"/>
</dbReference>
<dbReference type="InterPro" id="IPR036779">
    <property type="entry name" value="LysM_dom_sf"/>
</dbReference>
<dbReference type="HOGENOM" id="CLU_044973_1_1_9"/>
<dbReference type="SMART" id="SM00257">
    <property type="entry name" value="LysM"/>
    <property type="match status" value="3"/>
</dbReference>
<dbReference type="Proteomes" id="UP000019426">
    <property type="component" value="Chromosome M2/40_rep2"/>
</dbReference>
<accession>W6S136</accession>
<evidence type="ECO:0000256" key="4">
    <source>
        <dbReference type="RuleBase" id="RU361176"/>
    </source>
</evidence>
<dbReference type="CDD" id="cd00118">
    <property type="entry name" value="LysM"/>
    <property type="match status" value="3"/>
</dbReference>
<dbReference type="SMART" id="SM00641">
    <property type="entry name" value="Glyco_25"/>
    <property type="match status" value="1"/>
</dbReference>
<dbReference type="CDD" id="cd06525">
    <property type="entry name" value="GH25_Lyc-like"/>
    <property type="match status" value="1"/>
</dbReference>
<protein>
    <recommendedName>
        <fullName evidence="4">Lysozyme</fullName>
        <ecNumber evidence="4">3.2.1.17</ecNumber>
    </recommendedName>
</protein>
<dbReference type="EMBL" id="HG917869">
    <property type="protein sequence ID" value="CDM70433.1"/>
    <property type="molecule type" value="Genomic_DNA"/>
</dbReference>
<dbReference type="STRING" id="1216932.CM240_3316"/>
<dbReference type="InterPro" id="IPR002053">
    <property type="entry name" value="Glyco_hydro_25"/>
</dbReference>
<evidence type="ECO:0000313" key="6">
    <source>
        <dbReference type="EMBL" id="CDM70433.1"/>
    </source>
</evidence>
<dbReference type="Pfam" id="PF01476">
    <property type="entry name" value="LysM"/>
    <property type="match status" value="3"/>
</dbReference>
<dbReference type="Gene3D" id="3.10.350.10">
    <property type="entry name" value="LysM domain"/>
    <property type="match status" value="3"/>
</dbReference>